<gene>
    <name evidence="1" type="ORF">SAMN04488541_101635</name>
</gene>
<proteinExistence type="predicted"/>
<dbReference type="Proteomes" id="UP000199513">
    <property type="component" value="Unassembled WGS sequence"/>
</dbReference>
<evidence type="ECO:0000313" key="1">
    <source>
        <dbReference type="EMBL" id="SFF11123.1"/>
    </source>
</evidence>
<reference evidence="1 2" key="1">
    <citation type="submission" date="2016-10" db="EMBL/GenBank/DDBJ databases">
        <authorList>
            <person name="de Groot N.N."/>
        </authorList>
    </citation>
    <scope>NUCLEOTIDE SEQUENCE [LARGE SCALE GENOMIC DNA]</scope>
    <source>
        <strain>GEY</strain>
        <strain evidence="2">DSM 9560</strain>
    </source>
</reference>
<name>A0A1I2G206_9BACT</name>
<organism evidence="1 2">
    <name type="scientific">Thermoflexibacter ruber</name>
    <dbReference type="NCBI Taxonomy" id="1003"/>
    <lineage>
        <taxon>Bacteria</taxon>
        <taxon>Pseudomonadati</taxon>
        <taxon>Bacteroidota</taxon>
        <taxon>Cytophagia</taxon>
        <taxon>Cytophagales</taxon>
        <taxon>Thermoflexibacteraceae</taxon>
        <taxon>Thermoflexibacter</taxon>
    </lineage>
</organism>
<evidence type="ECO:0000313" key="2">
    <source>
        <dbReference type="Proteomes" id="UP000199513"/>
    </source>
</evidence>
<dbReference type="AlphaFoldDB" id="A0A1I2G206"/>
<keyword evidence="2" id="KW-1185">Reference proteome</keyword>
<dbReference type="EMBL" id="FONY01000016">
    <property type="protein sequence ID" value="SFF11123.1"/>
    <property type="molecule type" value="Genomic_DNA"/>
</dbReference>
<accession>A0A1I2G206</accession>
<protein>
    <submittedName>
        <fullName evidence="1">Uncharacterized protein</fullName>
    </submittedName>
</protein>
<sequence>MRKQADKWVKNLEQDELIRYKQDLVLFKKTGTTPSLNYYFAKEGLENIKESKRLLKIVLAKYPFLENISSQQYIDLILKINREKQEKLSTAKVENEQCETCMEGCS</sequence>
<dbReference type="RefSeq" id="WP_091544821.1">
    <property type="nucleotide sequence ID" value="NZ_FONY01000016.1"/>
</dbReference>